<name>A0A2P2P9Z8_RHIMU</name>
<reference evidence="1" key="1">
    <citation type="submission" date="2018-02" db="EMBL/GenBank/DDBJ databases">
        <title>Rhizophora mucronata_Transcriptome.</title>
        <authorList>
            <person name="Meera S.P."/>
            <person name="Sreeshan A."/>
            <person name="Augustine A."/>
        </authorList>
    </citation>
    <scope>NUCLEOTIDE SEQUENCE</scope>
    <source>
        <tissue evidence="1">Leaf</tissue>
    </source>
</reference>
<proteinExistence type="predicted"/>
<organism evidence="1">
    <name type="scientific">Rhizophora mucronata</name>
    <name type="common">Asiatic mangrove</name>
    <dbReference type="NCBI Taxonomy" id="61149"/>
    <lineage>
        <taxon>Eukaryota</taxon>
        <taxon>Viridiplantae</taxon>
        <taxon>Streptophyta</taxon>
        <taxon>Embryophyta</taxon>
        <taxon>Tracheophyta</taxon>
        <taxon>Spermatophyta</taxon>
        <taxon>Magnoliopsida</taxon>
        <taxon>eudicotyledons</taxon>
        <taxon>Gunneridae</taxon>
        <taxon>Pentapetalae</taxon>
        <taxon>rosids</taxon>
        <taxon>fabids</taxon>
        <taxon>Malpighiales</taxon>
        <taxon>Rhizophoraceae</taxon>
        <taxon>Rhizophora</taxon>
    </lineage>
</organism>
<protein>
    <submittedName>
        <fullName evidence="1">Uncharacterized protein</fullName>
    </submittedName>
</protein>
<dbReference type="EMBL" id="GGEC01071055">
    <property type="protein sequence ID" value="MBX51539.1"/>
    <property type="molecule type" value="Transcribed_RNA"/>
</dbReference>
<accession>A0A2P2P9Z8</accession>
<evidence type="ECO:0000313" key="1">
    <source>
        <dbReference type="EMBL" id="MBX51539.1"/>
    </source>
</evidence>
<dbReference type="AlphaFoldDB" id="A0A2P2P9Z8"/>
<sequence length="25" mass="2961">MFDYDINLKNKTTNKETVKFQDNPG</sequence>